<dbReference type="PANTHER" id="PTHR12907:SF26">
    <property type="entry name" value="HIF PROLYL HYDROXYLASE, ISOFORM C"/>
    <property type="match status" value="1"/>
</dbReference>
<name>A0AA41ZGJ6_9GAMM</name>
<dbReference type="InterPro" id="IPR044862">
    <property type="entry name" value="Pro_4_hyd_alph_FE2OG_OXY"/>
</dbReference>
<evidence type="ECO:0000256" key="4">
    <source>
        <dbReference type="ARBA" id="ARBA00022964"/>
    </source>
</evidence>
<keyword evidence="4" id="KW-0223">Dioxygenase</keyword>
<dbReference type="PANTHER" id="PTHR12907">
    <property type="entry name" value="EGL NINE HOMOLOG-RELATED"/>
    <property type="match status" value="1"/>
</dbReference>
<dbReference type="Gene3D" id="2.60.120.620">
    <property type="entry name" value="q2cbj1_9rhob like domain"/>
    <property type="match status" value="1"/>
</dbReference>
<keyword evidence="3" id="KW-0847">Vitamin C</keyword>
<evidence type="ECO:0000259" key="7">
    <source>
        <dbReference type="PROSITE" id="PS51471"/>
    </source>
</evidence>
<evidence type="ECO:0000256" key="5">
    <source>
        <dbReference type="ARBA" id="ARBA00023002"/>
    </source>
</evidence>
<keyword evidence="9" id="KW-1185">Reference proteome</keyword>
<dbReference type="GO" id="GO:0008198">
    <property type="term" value="F:ferrous iron binding"/>
    <property type="evidence" value="ECO:0007669"/>
    <property type="project" value="TreeGrafter"/>
</dbReference>
<protein>
    <submittedName>
        <fullName evidence="8">2OG-Fe(II) oxygenase</fullName>
    </submittedName>
</protein>
<comment type="cofactor">
    <cofactor evidence="1">
        <name>L-ascorbate</name>
        <dbReference type="ChEBI" id="CHEBI:38290"/>
    </cofactor>
</comment>
<gene>
    <name evidence="8" type="ORF">OQ287_11580</name>
</gene>
<evidence type="ECO:0000256" key="1">
    <source>
        <dbReference type="ARBA" id="ARBA00001961"/>
    </source>
</evidence>
<dbReference type="EMBL" id="JAPIVE010000003">
    <property type="protein sequence ID" value="MCX2524882.1"/>
    <property type="molecule type" value="Genomic_DNA"/>
</dbReference>
<dbReference type="AlphaFoldDB" id="A0AA41ZGJ6"/>
<keyword evidence="2" id="KW-0479">Metal-binding</keyword>
<dbReference type="GO" id="GO:0031543">
    <property type="term" value="F:peptidyl-proline dioxygenase activity"/>
    <property type="evidence" value="ECO:0007669"/>
    <property type="project" value="TreeGrafter"/>
</dbReference>
<evidence type="ECO:0000256" key="2">
    <source>
        <dbReference type="ARBA" id="ARBA00022723"/>
    </source>
</evidence>
<dbReference type="InterPro" id="IPR006620">
    <property type="entry name" value="Pro_4_hyd_alph"/>
</dbReference>
<sequence length="218" mass="24886">MTTPDAPMTIDGQDALIDQLVAFGWGVQHQAISREHIQALRLELDHLHEHDQLSRAGIGRGQDHQLRDDIRGDSIYWLNPAGPAQQDWLMRMEHFRQALNYSLFLGLLEFEAHFARYPAGTFYKKHVDSFRNRANRMVSTVLYLNEDWPADGGGEMVLFDEHDTDREIGRVRPEAGTLVCFLSETIPHEVLPTHHSRASIAGWFRRNASQGGRIDPAH</sequence>
<evidence type="ECO:0000313" key="9">
    <source>
        <dbReference type="Proteomes" id="UP001165678"/>
    </source>
</evidence>
<organism evidence="8 9">
    <name type="scientific">Larsenimonas rhizosphaerae</name>
    <dbReference type="NCBI Taxonomy" id="2944682"/>
    <lineage>
        <taxon>Bacteria</taxon>
        <taxon>Pseudomonadati</taxon>
        <taxon>Pseudomonadota</taxon>
        <taxon>Gammaproteobacteria</taxon>
        <taxon>Oceanospirillales</taxon>
        <taxon>Halomonadaceae</taxon>
        <taxon>Larsenimonas</taxon>
    </lineage>
</organism>
<evidence type="ECO:0000256" key="3">
    <source>
        <dbReference type="ARBA" id="ARBA00022896"/>
    </source>
</evidence>
<dbReference type="InterPro" id="IPR051559">
    <property type="entry name" value="HIF_prolyl_hydroxylases"/>
</dbReference>
<proteinExistence type="predicted"/>
<evidence type="ECO:0000313" key="8">
    <source>
        <dbReference type="EMBL" id="MCX2524882.1"/>
    </source>
</evidence>
<dbReference type="Pfam" id="PF13640">
    <property type="entry name" value="2OG-FeII_Oxy_3"/>
    <property type="match status" value="1"/>
</dbReference>
<reference evidence="8" key="1">
    <citation type="submission" date="2022-11" db="EMBL/GenBank/DDBJ databases">
        <title>Larsenimonas rhizosphaerae sp. nov., isolated from a tidal mudflat.</title>
        <authorList>
            <person name="Lee S.D."/>
            <person name="Kim I.S."/>
        </authorList>
    </citation>
    <scope>NUCLEOTIDE SEQUENCE</scope>
    <source>
        <strain evidence="8">GH2-1</strain>
    </source>
</reference>
<keyword evidence="5" id="KW-0560">Oxidoreductase</keyword>
<feature type="domain" description="Fe2OG dioxygenase" evidence="7">
    <location>
        <begin position="103"/>
        <end position="206"/>
    </location>
</feature>
<dbReference type="GO" id="GO:0031418">
    <property type="term" value="F:L-ascorbic acid binding"/>
    <property type="evidence" value="ECO:0007669"/>
    <property type="project" value="UniProtKB-KW"/>
</dbReference>
<dbReference type="GO" id="GO:0071456">
    <property type="term" value="P:cellular response to hypoxia"/>
    <property type="evidence" value="ECO:0007669"/>
    <property type="project" value="TreeGrafter"/>
</dbReference>
<dbReference type="Proteomes" id="UP001165678">
    <property type="component" value="Unassembled WGS sequence"/>
</dbReference>
<dbReference type="InterPro" id="IPR005123">
    <property type="entry name" value="Oxoglu/Fe-dep_dioxygenase_dom"/>
</dbReference>
<keyword evidence="6" id="KW-0408">Iron</keyword>
<evidence type="ECO:0000256" key="6">
    <source>
        <dbReference type="ARBA" id="ARBA00023004"/>
    </source>
</evidence>
<dbReference type="PROSITE" id="PS51471">
    <property type="entry name" value="FE2OG_OXY"/>
    <property type="match status" value="1"/>
</dbReference>
<dbReference type="SMART" id="SM00702">
    <property type="entry name" value="P4Hc"/>
    <property type="match status" value="1"/>
</dbReference>
<comment type="caution">
    <text evidence="8">The sequence shown here is derived from an EMBL/GenBank/DDBJ whole genome shotgun (WGS) entry which is preliminary data.</text>
</comment>
<dbReference type="RefSeq" id="WP_265896523.1">
    <property type="nucleotide sequence ID" value="NZ_JAPIVE010000003.1"/>
</dbReference>
<accession>A0AA41ZGJ6</accession>